<evidence type="ECO:0000256" key="5">
    <source>
        <dbReference type="ARBA" id="ARBA00023274"/>
    </source>
</evidence>
<dbReference type="GO" id="GO:0003735">
    <property type="term" value="F:structural constituent of ribosome"/>
    <property type="evidence" value="ECO:0007669"/>
    <property type="project" value="InterPro"/>
</dbReference>
<dbReference type="HOGENOM" id="CLU_872105_0_0_1"/>
<dbReference type="Pfam" id="PF06984">
    <property type="entry name" value="MRP-L47"/>
    <property type="match status" value="1"/>
</dbReference>
<dbReference type="KEGG" id="kng:KNAG_0B06570"/>
<keyword evidence="5" id="KW-0687">Ribonucleoprotein</keyword>
<dbReference type="InterPro" id="IPR038340">
    <property type="entry name" value="MRP-L47_sf"/>
</dbReference>
<gene>
    <name evidence="8" type="primary">KNAG0B06570</name>
    <name evidence="8" type="ordered locus">KNAG_0B06570</name>
</gene>
<dbReference type="Gene3D" id="6.10.140.1190">
    <property type="match status" value="1"/>
</dbReference>
<evidence type="ECO:0000313" key="8">
    <source>
        <dbReference type="EMBL" id="CCK69084.1"/>
    </source>
</evidence>
<evidence type="ECO:0000256" key="1">
    <source>
        <dbReference type="ARBA" id="ARBA00004173"/>
    </source>
</evidence>
<dbReference type="AlphaFoldDB" id="J7S449"/>
<name>J7S449_HUIN7</name>
<dbReference type="PANTHER" id="PTHR21183">
    <property type="entry name" value="RIBOSOMAL PROTEIN L47, MITOCHONDRIAL-RELATED"/>
    <property type="match status" value="1"/>
</dbReference>
<comment type="similarity">
    <text evidence="2">Belongs to the universal ribosomal protein uL29 family.</text>
</comment>
<evidence type="ECO:0000256" key="6">
    <source>
        <dbReference type="ARBA" id="ARBA00035289"/>
    </source>
</evidence>
<proteinExistence type="inferred from homology"/>
<reference evidence="9" key="2">
    <citation type="submission" date="2012-08" db="EMBL/GenBank/DDBJ databases">
        <title>Genome sequence of Kazachstania naganishii.</title>
        <authorList>
            <person name="Gordon J.L."/>
            <person name="Armisen D."/>
            <person name="Proux-Wera E."/>
            <person name="OhEigeartaigh S.S."/>
            <person name="Byrne K.P."/>
            <person name="Wolfe K.H."/>
        </authorList>
    </citation>
    <scope>NUCLEOTIDE SEQUENCE [LARGE SCALE GENOMIC DNA]</scope>
    <source>
        <strain evidence="9">ATCC MYA-139 / BCRC 22969 / CBS 8797 / CCRC 22969 / KCTC 17520 / NBRC 10181 / NCYC 3082</strain>
    </source>
</reference>
<evidence type="ECO:0000256" key="2">
    <source>
        <dbReference type="ARBA" id="ARBA00009254"/>
    </source>
</evidence>
<dbReference type="Gene3D" id="6.10.330.20">
    <property type="match status" value="1"/>
</dbReference>
<organism evidence="8 9">
    <name type="scientific">Huiozyma naganishii (strain ATCC MYA-139 / BCRC 22969 / CBS 8797 / KCTC 17520 / NBRC 10181 / NCYC 3082 / Yp74L-3)</name>
    <name type="common">Yeast</name>
    <name type="synonym">Kazachstania naganishii</name>
    <dbReference type="NCBI Taxonomy" id="1071383"/>
    <lineage>
        <taxon>Eukaryota</taxon>
        <taxon>Fungi</taxon>
        <taxon>Dikarya</taxon>
        <taxon>Ascomycota</taxon>
        <taxon>Saccharomycotina</taxon>
        <taxon>Saccharomycetes</taxon>
        <taxon>Saccharomycetales</taxon>
        <taxon>Saccharomycetaceae</taxon>
        <taxon>Huiozyma</taxon>
    </lineage>
</organism>
<accession>J7S449</accession>
<dbReference type="GeneID" id="34524734"/>
<dbReference type="OrthoDB" id="270763at2759"/>
<evidence type="ECO:0000256" key="4">
    <source>
        <dbReference type="ARBA" id="ARBA00023128"/>
    </source>
</evidence>
<keyword evidence="9" id="KW-1185">Reference proteome</keyword>
<dbReference type="Proteomes" id="UP000006310">
    <property type="component" value="Chromosome 2"/>
</dbReference>
<keyword evidence="3" id="KW-0689">Ribosomal protein</keyword>
<evidence type="ECO:0000256" key="7">
    <source>
        <dbReference type="ARBA" id="ARBA00035399"/>
    </source>
</evidence>
<evidence type="ECO:0000256" key="3">
    <source>
        <dbReference type="ARBA" id="ARBA00022980"/>
    </source>
</evidence>
<evidence type="ECO:0000313" key="9">
    <source>
        <dbReference type="Proteomes" id="UP000006310"/>
    </source>
</evidence>
<dbReference type="InterPro" id="IPR010729">
    <property type="entry name" value="Ribosomal_uL29_mit"/>
</dbReference>
<dbReference type="GO" id="GO:0005762">
    <property type="term" value="C:mitochondrial large ribosomal subunit"/>
    <property type="evidence" value="ECO:0007669"/>
    <property type="project" value="TreeGrafter"/>
</dbReference>
<dbReference type="STRING" id="1071383.J7S449"/>
<dbReference type="eggNOG" id="KOG3331">
    <property type="taxonomic scope" value="Eukaryota"/>
</dbReference>
<sequence length="327" mass="37913">MLCARRRSVAIGLSPAVVPARRCLSQTRALLARTKFTKLKQKVPPAPRANVRLPTQQTAHSNKLRITQPIEPSKGNLNTSLDHPLWQFFHEGQFIRDAAQLDTRSRSWSIPELRRKSFEDLHALWYACLRERNVLVREIHLIRTALRTEVDAFTDVDERIRTTMWRIRHVLSERDVAFRRAQETTLASGGQEGRKFAEQFAERFVNDTETPEEELWEKLQRFQLAVFGISEIIEDNRIDRPFIDGIKFVANLKMRRFAKEDPTLEGHPPITDVGEAFVLFTSENDLKSTREAYEVVKELREQGKSVPRLQEVQTVTRYIEQLAGVDN</sequence>
<dbReference type="GO" id="GO:0032543">
    <property type="term" value="P:mitochondrial translation"/>
    <property type="evidence" value="ECO:0007669"/>
    <property type="project" value="TreeGrafter"/>
</dbReference>
<comment type="subcellular location">
    <subcellularLocation>
        <location evidence="1">Mitochondrion</location>
    </subcellularLocation>
</comment>
<reference evidence="8 9" key="1">
    <citation type="journal article" date="2011" name="Proc. Natl. Acad. Sci. U.S.A.">
        <title>Evolutionary erosion of yeast sex chromosomes by mating-type switching accidents.</title>
        <authorList>
            <person name="Gordon J.L."/>
            <person name="Armisen D."/>
            <person name="Proux-Wera E."/>
            <person name="Oheigeartaigh S.S."/>
            <person name="Byrne K.P."/>
            <person name="Wolfe K.H."/>
        </authorList>
    </citation>
    <scope>NUCLEOTIDE SEQUENCE [LARGE SCALE GENOMIC DNA]</scope>
    <source>
        <strain evidence="9">ATCC MYA-139 / BCRC 22969 / CBS 8797 / CCRC 22969 / KCTC 17520 / NBRC 10181 / NCYC 3082</strain>
    </source>
</reference>
<keyword evidence="4" id="KW-0496">Mitochondrion</keyword>
<dbReference type="EMBL" id="HE978315">
    <property type="protein sequence ID" value="CCK69084.1"/>
    <property type="molecule type" value="Genomic_DNA"/>
</dbReference>
<dbReference type="OMA" id="IRTTMWR"/>
<protein>
    <recommendedName>
        <fullName evidence="6">Large ribosomal subunit protein uL29m</fullName>
    </recommendedName>
    <alternativeName>
        <fullName evidence="7">54S ribosomal protein L4, mitochondrial</fullName>
    </alternativeName>
</protein>
<dbReference type="PANTHER" id="PTHR21183:SF18">
    <property type="entry name" value="LARGE RIBOSOMAL SUBUNIT PROTEIN UL29M"/>
    <property type="match status" value="1"/>
</dbReference>
<dbReference type="RefSeq" id="XP_022463330.1">
    <property type="nucleotide sequence ID" value="XM_022606656.1"/>
</dbReference>